<evidence type="ECO:0000313" key="5">
    <source>
        <dbReference type="EMBL" id="SUI51386.1"/>
    </source>
</evidence>
<evidence type="ECO:0000256" key="3">
    <source>
        <dbReference type="ARBA" id="ARBA00023163"/>
    </source>
</evidence>
<keyword evidence="3" id="KW-0804">Transcription</keyword>
<dbReference type="PANTHER" id="PTHR30126:SF4">
    <property type="entry name" value="LYSR FAMILY TRANSCRIPTIONAL REGULATOR"/>
    <property type="match status" value="1"/>
</dbReference>
<dbReference type="InterPro" id="IPR000847">
    <property type="entry name" value="LysR_HTH_N"/>
</dbReference>
<sequence length="93" mass="10186">MTRLSLDAIKIISTIKNTGSFSMAAEALHKTPSAISYRVSNIESKLCVKLFHRNGPMITLTDEGEFLLQEGSWILNAVQDLEKPGAQHSQAGQ</sequence>
<keyword evidence="2" id="KW-0805">Transcription regulation</keyword>
<dbReference type="PROSITE" id="PS50931">
    <property type="entry name" value="HTH_LYSR"/>
    <property type="match status" value="1"/>
</dbReference>
<evidence type="ECO:0000256" key="2">
    <source>
        <dbReference type="ARBA" id="ARBA00023015"/>
    </source>
</evidence>
<evidence type="ECO:0000259" key="4">
    <source>
        <dbReference type="PROSITE" id="PS50931"/>
    </source>
</evidence>
<dbReference type="PANTHER" id="PTHR30126">
    <property type="entry name" value="HTH-TYPE TRANSCRIPTIONAL REGULATOR"/>
    <property type="match status" value="1"/>
</dbReference>
<evidence type="ECO:0000256" key="1">
    <source>
        <dbReference type="ARBA" id="ARBA00009437"/>
    </source>
</evidence>
<dbReference type="Gene3D" id="1.10.10.10">
    <property type="entry name" value="Winged helix-like DNA-binding domain superfamily/Winged helix DNA-binding domain"/>
    <property type="match status" value="1"/>
</dbReference>
<evidence type="ECO:0000313" key="6">
    <source>
        <dbReference type="Proteomes" id="UP000254765"/>
    </source>
</evidence>
<comment type="similarity">
    <text evidence="1">Belongs to the LysR transcriptional regulatory family.</text>
</comment>
<gene>
    <name evidence="5" type="primary">yofA_1</name>
    <name evidence="5" type="ORF">NCTC10211_02622</name>
</gene>
<name>A0A379YXV1_SERMA</name>
<dbReference type="InterPro" id="IPR036388">
    <property type="entry name" value="WH-like_DNA-bd_sf"/>
</dbReference>
<feature type="domain" description="HTH lysR-type" evidence="4">
    <location>
        <begin position="4"/>
        <end position="61"/>
    </location>
</feature>
<dbReference type="EMBL" id="UGYK01000002">
    <property type="protein sequence ID" value="SUI51386.1"/>
    <property type="molecule type" value="Genomic_DNA"/>
</dbReference>
<protein>
    <submittedName>
        <fullName evidence="5">HTH-type transcriptional regulator YofA</fullName>
    </submittedName>
</protein>
<accession>A0A379YXV1</accession>
<dbReference type="Pfam" id="PF00126">
    <property type="entry name" value="HTH_1"/>
    <property type="match status" value="1"/>
</dbReference>
<dbReference type="GO" id="GO:0000976">
    <property type="term" value="F:transcription cis-regulatory region binding"/>
    <property type="evidence" value="ECO:0007669"/>
    <property type="project" value="TreeGrafter"/>
</dbReference>
<organism evidence="5 6">
    <name type="scientific">Serratia marcescens</name>
    <dbReference type="NCBI Taxonomy" id="615"/>
    <lineage>
        <taxon>Bacteria</taxon>
        <taxon>Pseudomonadati</taxon>
        <taxon>Pseudomonadota</taxon>
        <taxon>Gammaproteobacteria</taxon>
        <taxon>Enterobacterales</taxon>
        <taxon>Yersiniaceae</taxon>
        <taxon>Serratia</taxon>
    </lineage>
</organism>
<proteinExistence type="inferred from homology"/>
<dbReference type="InterPro" id="IPR036390">
    <property type="entry name" value="WH_DNA-bd_sf"/>
</dbReference>
<dbReference type="GO" id="GO:0003700">
    <property type="term" value="F:DNA-binding transcription factor activity"/>
    <property type="evidence" value="ECO:0007669"/>
    <property type="project" value="InterPro"/>
</dbReference>
<dbReference type="Proteomes" id="UP000254765">
    <property type="component" value="Unassembled WGS sequence"/>
</dbReference>
<dbReference type="AlphaFoldDB" id="A0A379YXV1"/>
<dbReference type="SUPFAM" id="SSF46785">
    <property type="entry name" value="Winged helix' DNA-binding domain"/>
    <property type="match status" value="1"/>
</dbReference>
<reference evidence="5 6" key="1">
    <citation type="submission" date="2018-06" db="EMBL/GenBank/DDBJ databases">
        <authorList>
            <consortium name="Pathogen Informatics"/>
            <person name="Doyle S."/>
        </authorList>
    </citation>
    <scope>NUCLEOTIDE SEQUENCE [LARGE SCALE GENOMIC DNA]</scope>
    <source>
        <strain evidence="5 6">NCTC10211</strain>
    </source>
</reference>